<evidence type="ECO:0000313" key="3">
    <source>
        <dbReference type="Proteomes" id="UP000010824"/>
    </source>
</evidence>
<name>L0HHZ4_METFS</name>
<dbReference type="InParanoid" id="L0HHZ4"/>
<dbReference type="eggNOG" id="arCOG09092">
    <property type="taxonomic scope" value="Archaea"/>
</dbReference>
<gene>
    <name evidence="2" type="ordered locus">Metfor_2399</name>
</gene>
<evidence type="ECO:0008006" key="4">
    <source>
        <dbReference type="Google" id="ProtNLM"/>
    </source>
</evidence>
<reference evidence="3" key="1">
    <citation type="submission" date="2011-12" db="EMBL/GenBank/DDBJ databases">
        <title>Complete sequence of Methanoregula formicicum SMSP.</title>
        <authorList>
            <person name="Lucas S."/>
            <person name="Han J."/>
            <person name="Lapidus A."/>
            <person name="Cheng J.-F."/>
            <person name="Goodwin L."/>
            <person name="Pitluck S."/>
            <person name="Peters L."/>
            <person name="Ovchinnikova G."/>
            <person name="Teshima H."/>
            <person name="Detter J.C."/>
            <person name="Han C."/>
            <person name="Tapia R."/>
            <person name="Land M."/>
            <person name="Hauser L."/>
            <person name="Kyrpides N."/>
            <person name="Ivanova N."/>
            <person name="Pagani I."/>
            <person name="Imachi H."/>
            <person name="Tamaki H."/>
            <person name="Sekiguchi Y."/>
            <person name="Kamagata Y."/>
            <person name="Cadillo-Quiroz H."/>
            <person name="Zinder S."/>
            <person name="Liu W.-T."/>
            <person name="Woyke T."/>
        </authorList>
    </citation>
    <scope>NUCLEOTIDE SEQUENCE [LARGE SCALE GENOMIC DNA]</scope>
    <source>
        <strain evidence="3">DSM 22288 / NBRC 105244 / SMSP</strain>
    </source>
</reference>
<evidence type="ECO:0000256" key="1">
    <source>
        <dbReference type="SAM" id="MobiDB-lite"/>
    </source>
</evidence>
<organism evidence="2 3">
    <name type="scientific">Methanoregula formicica (strain DSM 22288 / NBRC 105244 / SMSP)</name>
    <dbReference type="NCBI Taxonomy" id="593750"/>
    <lineage>
        <taxon>Archaea</taxon>
        <taxon>Methanobacteriati</taxon>
        <taxon>Methanobacteriota</taxon>
        <taxon>Stenosarchaea group</taxon>
        <taxon>Methanomicrobia</taxon>
        <taxon>Methanomicrobiales</taxon>
        <taxon>Methanoregulaceae</taxon>
        <taxon>Methanoregula</taxon>
    </lineage>
</organism>
<dbReference type="AlphaFoldDB" id="L0HHZ4"/>
<dbReference type="RefSeq" id="WP_015286363.1">
    <property type="nucleotide sequence ID" value="NC_019943.1"/>
</dbReference>
<proteinExistence type="predicted"/>
<dbReference type="Proteomes" id="UP000010824">
    <property type="component" value="Chromosome"/>
</dbReference>
<evidence type="ECO:0000313" key="2">
    <source>
        <dbReference type="EMBL" id="AGB03401.1"/>
    </source>
</evidence>
<protein>
    <recommendedName>
        <fullName evidence="4">GIY-YIG domain-containing protein</fullName>
    </recommendedName>
</protein>
<dbReference type="OrthoDB" id="117900at2157"/>
<dbReference type="GeneID" id="14309791"/>
<feature type="region of interest" description="Disordered" evidence="1">
    <location>
        <begin position="173"/>
        <end position="203"/>
    </location>
</feature>
<feature type="region of interest" description="Disordered" evidence="1">
    <location>
        <begin position="99"/>
        <end position="123"/>
    </location>
</feature>
<dbReference type="KEGG" id="mfo:Metfor_2399"/>
<keyword evidence="3" id="KW-1185">Reference proteome</keyword>
<dbReference type="EMBL" id="CP003167">
    <property type="protein sequence ID" value="AGB03401.1"/>
    <property type="molecule type" value="Genomic_DNA"/>
</dbReference>
<sequence>MDFLEENWLELDWSPWVPFNAPREFWYIQKAPGIYRIRPNNQDLLMYIGETGQSLHKRLSGLRQTLRRGDLMPWSDPYAEAPGLWSWWVEWGLAKDTGTPVAPSKGSNAPPRPSSGGETDDTEPVMLEVSSAPLDASVSGRKGMENFLLYRYRQETGESPLCNFGRFHPRYRKSTTRSEGRRGGRLANNQKDNPAGFPGITPLEPVGNPGDSDWMGMEWTEHKPLRPEHAREAGEGAGLYLLADAKSREILYIGQSGDIAGRLPELCGKDWQGHEVQFSYQIIGQKVLPHNLREQEADLLGNYYENFRKVPAFQFQKSR</sequence>
<reference evidence="2 3" key="2">
    <citation type="journal article" date="2014" name="Genome Announc.">
        <title>Complete Genome Sequence of Methanoregula formicica SMSPT, a Mesophilic Hydrogenotrophic Methanogen Isolated from a Methanogenic Upflow Anaerobic Sludge Blanket Reactor.</title>
        <authorList>
            <person name="Yamamoto K."/>
            <person name="Tamaki H."/>
            <person name="Cadillo-Quiroz H."/>
            <person name="Imachi H."/>
            <person name="Kyrpides N."/>
            <person name="Woyke T."/>
            <person name="Goodwin L."/>
            <person name="Zinder S.H."/>
            <person name="Kamagata Y."/>
            <person name="Liu W.T."/>
        </authorList>
    </citation>
    <scope>NUCLEOTIDE SEQUENCE [LARGE SCALE GENOMIC DNA]</scope>
    <source>
        <strain evidence="3">DSM 22288 / NBRC 105244 / SMSP</strain>
    </source>
</reference>
<dbReference type="HOGENOM" id="CLU_817880_0_0_2"/>
<accession>L0HHZ4</accession>